<comment type="caution">
    <text evidence="1">The sequence shown here is derived from an EMBL/GenBank/DDBJ whole genome shotgun (WGS) entry which is preliminary data.</text>
</comment>
<dbReference type="EMBL" id="SJSM01000007">
    <property type="protein sequence ID" value="TCC95985.1"/>
    <property type="molecule type" value="Genomic_DNA"/>
</dbReference>
<keyword evidence="2" id="KW-1185">Reference proteome</keyword>
<gene>
    <name evidence="1" type="ORF">EZ444_13100</name>
</gene>
<reference evidence="1 2" key="1">
    <citation type="submission" date="2019-02" db="EMBL/GenBank/DDBJ databases">
        <title>Pedobacter sp. RP-3-8 sp. nov., isolated from Arctic soil.</title>
        <authorList>
            <person name="Dahal R.H."/>
        </authorList>
    </citation>
    <scope>NUCLEOTIDE SEQUENCE [LARGE SCALE GENOMIC DNA]</scope>
    <source>
        <strain evidence="1 2">RP-3-8</strain>
    </source>
</reference>
<organism evidence="1 2">
    <name type="scientific">Pedobacter hiemivivus</name>
    <dbReference type="NCBI Taxonomy" id="2530454"/>
    <lineage>
        <taxon>Bacteria</taxon>
        <taxon>Pseudomonadati</taxon>
        <taxon>Bacteroidota</taxon>
        <taxon>Sphingobacteriia</taxon>
        <taxon>Sphingobacteriales</taxon>
        <taxon>Sphingobacteriaceae</taxon>
        <taxon>Pedobacter</taxon>
    </lineage>
</organism>
<sequence length="276" mass="30953">MAIFDGKFIRGAAGDVIFKKQGKKQVVQGKSKKAQIDMTQATFDAAFVFGRASTLASYLRAGAHDLISFYDGGMISRFTGECNQILQKASTGKDNVFDFSQDYFSRLNGFEFNGESPVKNYLFAQPMVSLTEQQVTIDLPEMQIPKDLKFPTKAKYCTVAFSVTLFDLNNERYEGQKIQSFEIELNGQPFTIPVRQLNFKGTPGALCVIALGLYYSEKTFAGKAVINNKELSPSAILKAAFCPGEIEIQETWDQMVFNEKKKRKKLDKKKKKATDQ</sequence>
<dbReference type="Proteomes" id="UP000291117">
    <property type="component" value="Unassembled WGS sequence"/>
</dbReference>
<proteinExistence type="predicted"/>
<evidence type="ECO:0000313" key="1">
    <source>
        <dbReference type="EMBL" id="TCC95985.1"/>
    </source>
</evidence>
<name>A0A4R0N7N3_9SPHI</name>
<accession>A0A4R0N7N3</accession>
<protein>
    <submittedName>
        <fullName evidence="1">Uncharacterized protein</fullName>
    </submittedName>
</protein>
<dbReference type="AlphaFoldDB" id="A0A4R0N7N3"/>
<dbReference type="OrthoDB" id="680708at2"/>
<evidence type="ECO:0000313" key="2">
    <source>
        <dbReference type="Proteomes" id="UP000291117"/>
    </source>
</evidence>
<dbReference type="RefSeq" id="WP_131609518.1">
    <property type="nucleotide sequence ID" value="NZ_SJSM01000007.1"/>
</dbReference>